<evidence type="ECO:0000256" key="6">
    <source>
        <dbReference type="ARBA" id="ARBA00023136"/>
    </source>
</evidence>
<evidence type="ECO:0000256" key="7">
    <source>
        <dbReference type="SAM" id="Phobius"/>
    </source>
</evidence>
<proteinExistence type="predicted"/>
<dbReference type="STRING" id="398512.Bccel_3852"/>
<dbReference type="GO" id="GO:0005886">
    <property type="term" value="C:plasma membrane"/>
    <property type="evidence" value="ECO:0007669"/>
    <property type="project" value="TreeGrafter"/>
</dbReference>
<keyword evidence="3 9" id="KW-0808">Transferase</keyword>
<dbReference type="AlphaFoldDB" id="A0A0L6JS09"/>
<name>A0A0L6JS09_9FIRM</name>
<dbReference type="PANTHER" id="PTHR48090">
    <property type="entry name" value="UNDECAPRENYL-PHOSPHATE 4-DEOXY-4-FORMAMIDO-L-ARABINOSE TRANSFERASE-RELATED"/>
    <property type="match status" value="1"/>
</dbReference>
<dbReference type="PANTHER" id="PTHR48090:SF1">
    <property type="entry name" value="PROPHAGE BACTOPRENOL GLUCOSYL TRANSFERASE HOMOLOG"/>
    <property type="match status" value="1"/>
</dbReference>
<dbReference type="Proteomes" id="UP000036923">
    <property type="component" value="Unassembled WGS sequence"/>
</dbReference>
<protein>
    <submittedName>
        <fullName evidence="9">Glycosyl transferase family 2</fullName>
    </submittedName>
</protein>
<evidence type="ECO:0000256" key="5">
    <source>
        <dbReference type="ARBA" id="ARBA00022989"/>
    </source>
</evidence>
<comment type="caution">
    <text evidence="9">The sequence shown here is derived from an EMBL/GenBank/DDBJ whole genome shotgun (WGS) entry which is preliminary data.</text>
</comment>
<dbReference type="InterPro" id="IPR029044">
    <property type="entry name" value="Nucleotide-diphossugar_trans"/>
</dbReference>
<dbReference type="EMBL" id="LGTC01000001">
    <property type="protein sequence ID" value="KNY28578.1"/>
    <property type="molecule type" value="Genomic_DNA"/>
</dbReference>
<feature type="domain" description="Glycosyltransferase 2-like" evidence="8">
    <location>
        <begin position="7"/>
        <end position="140"/>
    </location>
</feature>
<evidence type="ECO:0000256" key="3">
    <source>
        <dbReference type="ARBA" id="ARBA00022679"/>
    </source>
</evidence>
<comment type="subcellular location">
    <subcellularLocation>
        <location evidence="1">Membrane</location>
        <topology evidence="1">Multi-pass membrane protein</topology>
    </subcellularLocation>
</comment>
<feature type="transmembrane region" description="Helical" evidence="7">
    <location>
        <begin position="216"/>
        <end position="246"/>
    </location>
</feature>
<evidence type="ECO:0000313" key="9">
    <source>
        <dbReference type="EMBL" id="KNY28578.1"/>
    </source>
</evidence>
<keyword evidence="4 7" id="KW-0812">Transmembrane</keyword>
<gene>
    <name evidence="9" type="ORF">Bccel_3852</name>
</gene>
<dbReference type="CDD" id="cd04187">
    <property type="entry name" value="DPM1_like_bac"/>
    <property type="match status" value="1"/>
</dbReference>
<evidence type="ECO:0000256" key="4">
    <source>
        <dbReference type="ARBA" id="ARBA00022692"/>
    </source>
</evidence>
<dbReference type="GO" id="GO:0016757">
    <property type="term" value="F:glycosyltransferase activity"/>
    <property type="evidence" value="ECO:0007669"/>
    <property type="project" value="UniProtKB-KW"/>
</dbReference>
<organism evidence="9 10">
    <name type="scientific">Pseudobacteroides cellulosolvens ATCC 35603 = DSM 2933</name>
    <dbReference type="NCBI Taxonomy" id="398512"/>
    <lineage>
        <taxon>Bacteria</taxon>
        <taxon>Bacillati</taxon>
        <taxon>Bacillota</taxon>
        <taxon>Clostridia</taxon>
        <taxon>Eubacteriales</taxon>
        <taxon>Oscillospiraceae</taxon>
        <taxon>Pseudobacteroides</taxon>
    </lineage>
</organism>
<sequence>MSEKLISIVIPVYNEEKHIQKNIQVIHNTLNKSGIKHNFILVDDGSKDNTWDELKKLSLSLEGVLAIKLSRNFGKEAALCAGLENVTSDACIVMDSDLQHPPEKIPEMVYLWKNEGVDIVECVKVSRGKESIAYKMSSLLFYNVLKKLSGFDFAGASDFKLLDKKVLDAWKQMSERNTFFRGMSTWVGYKKIQIPFEVAERLEGNSKWSPLRLVKLAVNAITSFSSLPLYIVTFLGVLFLLGAIPLGIESLYMYFKGHAVDGFTTVILLLLIIGSILMISLGIIGSYIAKIYEEVKQRPRYLIAEKADSTIMSTK</sequence>
<dbReference type="RefSeq" id="WP_081926750.1">
    <property type="nucleotide sequence ID" value="NZ_JQKC01000002.1"/>
</dbReference>
<dbReference type="SUPFAM" id="SSF53448">
    <property type="entry name" value="Nucleotide-diphospho-sugar transferases"/>
    <property type="match status" value="1"/>
</dbReference>
<keyword evidence="10" id="KW-1185">Reference proteome</keyword>
<evidence type="ECO:0000256" key="2">
    <source>
        <dbReference type="ARBA" id="ARBA00022676"/>
    </source>
</evidence>
<dbReference type="InterPro" id="IPR001173">
    <property type="entry name" value="Glyco_trans_2-like"/>
</dbReference>
<feature type="transmembrane region" description="Helical" evidence="7">
    <location>
        <begin position="266"/>
        <end position="289"/>
    </location>
</feature>
<accession>A0A0L6JS09</accession>
<evidence type="ECO:0000313" key="10">
    <source>
        <dbReference type="Proteomes" id="UP000036923"/>
    </source>
</evidence>
<dbReference type="PATRIC" id="fig|398512.5.peg.4032"/>
<keyword evidence="6 7" id="KW-0472">Membrane</keyword>
<keyword evidence="2" id="KW-0328">Glycosyltransferase</keyword>
<evidence type="ECO:0000259" key="8">
    <source>
        <dbReference type="Pfam" id="PF00535"/>
    </source>
</evidence>
<evidence type="ECO:0000256" key="1">
    <source>
        <dbReference type="ARBA" id="ARBA00004141"/>
    </source>
</evidence>
<dbReference type="Pfam" id="PF00535">
    <property type="entry name" value="Glycos_transf_2"/>
    <property type="match status" value="1"/>
</dbReference>
<reference evidence="10" key="1">
    <citation type="submission" date="2015-07" db="EMBL/GenBank/DDBJ databases">
        <title>Near-Complete Genome Sequence of the Cellulolytic Bacterium Bacteroides (Pseudobacteroides) cellulosolvens ATCC 35603.</title>
        <authorList>
            <person name="Dassa B."/>
            <person name="Utturkar S.M."/>
            <person name="Klingeman D.M."/>
            <person name="Hurt R.A."/>
            <person name="Keller M."/>
            <person name="Xu J."/>
            <person name="Reddy Y.H.K."/>
            <person name="Borovok I."/>
            <person name="Grinberg I.R."/>
            <person name="Lamed R."/>
            <person name="Zhivin O."/>
            <person name="Bayer E.A."/>
            <person name="Brown S.D."/>
        </authorList>
    </citation>
    <scope>NUCLEOTIDE SEQUENCE [LARGE SCALE GENOMIC DNA]</scope>
    <source>
        <strain evidence="10">DSM 2933</strain>
    </source>
</reference>
<keyword evidence="5 7" id="KW-1133">Transmembrane helix</keyword>
<dbReference type="OrthoDB" id="9807778at2"/>
<dbReference type="InterPro" id="IPR050256">
    <property type="entry name" value="Glycosyltransferase_2"/>
</dbReference>
<dbReference type="eggNOG" id="COG1215">
    <property type="taxonomic scope" value="Bacteria"/>
</dbReference>
<dbReference type="Gene3D" id="3.90.550.10">
    <property type="entry name" value="Spore Coat Polysaccharide Biosynthesis Protein SpsA, Chain A"/>
    <property type="match status" value="1"/>
</dbReference>